<accession>A0A328AHR8</accession>
<keyword evidence="4 6" id="KW-1133">Transmembrane helix</keyword>
<organism evidence="7 8">
    <name type="scientific">Phenylobacterium soli</name>
    <dbReference type="NCBI Taxonomy" id="2170551"/>
    <lineage>
        <taxon>Bacteria</taxon>
        <taxon>Pseudomonadati</taxon>
        <taxon>Pseudomonadota</taxon>
        <taxon>Alphaproteobacteria</taxon>
        <taxon>Caulobacterales</taxon>
        <taxon>Caulobacteraceae</taxon>
        <taxon>Phenylobacterium</taxon>
    </lineage>
</organism>
<evidence type="ECO:0000256" key="6">
    <source>
        <dbReference type="RuleBase" id="RU363076"/>
    </source>
</evidence>
<keyword evidence="6" id="KW-1003">Cell membrane</keyword>
<evidence type="ECO:0000313" key="7">
    <source>
        <dbReference type="EMBL" id="RAK54189.1"/>
    </source>
</evidence>
<dbReference type="PANTHER" id="PTHR23427:SF2">
    <property type="entry name" value="SURFEIT LOCUS PROTEIN 1"/>
    <property type="match status" value="1"/>
</dbReference>
<comment type="caution">
    <text evidence="7">The sequence shown here is derived from an EMBL/GenBank/DDBJ whole genome shotgun (WGS) entry which is preliminary data.</text>
</comment>
<dbReference type="EMBL" id="QFYQ01000001">
    <property type="protein sequence ID" value="RAK54189.1"/>
    <property type="molecule type" value="Genomic_DNA"/>
</dbReference>
<feature type="transmembrane region" description="Helical" evidence="6">
    <location>
        <begin position="12"/>
        <end position="34"/>
    </location>
</feature>
<dbReference type="Proteomes" id="UP000249254">
    <property type="component" value="Unassembled WGS sequence"/>
</dbReference>
<keyword evidence="5 6" id="KW-0472">Membrane</keyword>
<protein>
    <recommendedName>
        <fullName evidence="6">SURF1-like protein</fullName>
    </recommendedName>
</protein>
<evidence type="ECO:0000256" key="3">
    <source>
        <dbReference type="ARBA" id="ARBA00022692"/>
    </source>
</evidence>
<dbReference type="PANTHER" id="PTHR23427">
    <property type="entry name" value="SURFEIT LOCUS PROTEIN"/>
    <property type="match status" value="1"/>
</dbReference>
<dbReference type="CDD" id="cd06662">
    <property type="entry name" value="SURF1"/>
    <property type="match status" value="1"/>
</dbReference>
<dbReference type="InterPro" id="IPR045214">
    <property type="entry name" value="Surf1/Surf4"/>
</dbReference>
<dbReference type="Pfam" id="PF02104">
    <property type="entry name" value="SURF1"/>
    <property type="match status" value="1"/>
</dbReference>
<feature type="transmembrane region" description="Helical" evidence="6">
    <location>
        <begin position="219"/>
        <end position="239"/>
    </location>
</feature>
<proteinExistence type="inferred from homology"/>
<name>A0A328AHR8_9CAUL</name>
<evidence type="ECO:0000256" key="4">
    <source>
        <dbReference type="ARBA" id="ARBA00022989"/>
    </source>
</evidence>
<keyword evidence="8" id="KW-1185">Reference proteome</keyword>
<evidence type="ECO:0000256" key="5">
    <source>
        <dbReference type="ARBA" id="ARBA00023136"/>
    </source>
</evidence>
<dbReference type="InterPro" id="IPR002994">
    <property type="entry name" value="Surf1/Shy1"/>
</dbReference>
<comment type="similarity">
    <text evidence="2 6">Belongs to the SURF1 family.</text>
</comment>
<reference evidence="8" key="1">
    <citation type="submission" date="2018-05" db="EMBL/GenBank/DDBJ databases">
        <authorList>
            <person name="Li X."/>
        </authorList>
    </citation>
    <scope>NUCLEOTIDE SEQUENCE [LARGE SCALE GENOMIC DNA]</scope>
    <source>
        <strain evidence="8">LX32</strain>
    </source>
</reference>
<evidence type="ECO:0000313" key="8">
    <source>
        <dbReference type="Proteomes" id="UP000249254"/>
    </source>
</evidence>
<comment type="subcellular location">
    <subcellularLocation>
        <location evidence="6">Cell membrane</location>
        <topology evidence="6">Multi-pass membrane protein</topology>
    </subcellularLocation>
    <subcellularLocation>
        <location evidence="1">Membrane</location>
    </subcellularLocation>
</comment>
<evidence type="ECO:0000256" key="2">
    <source>
        <dbReference type="ARBA" id="ARBA00007165"/>
    </source>
</evidence>
<sequence>MTEARGGAGRAAFPVGLTIAVAICLAILVGLGVWQLQRLKWKEGLLAHIAALQSAKAVDIGPVMGALGEGRDVDFTRVTAVCPGLATAPFLELDGLRDGQAGVRLISACPVESARYRTVLVDRGFIPDTAAARPKVDAAASAPVRLTGVLRRPDKPNFMAPANQPGHWFTRDVAAMAAALKAAQPAPVFLSAETPTNPELPVLVPAPLPGEIPNRHLEYALTWFGLAAALLGVYAAVLFRRTRA</sequence>
<dbReference type="AlphaFoldDB" id="A0A328AHR8"/>
<dbReference type="OrthoDB" id="6079986at2"/>
<dbReference type="RefSeq" id="WP_111527940.1">
    <property type="nucleotide sequence ID" value="NZ_JBHRSG010000002.1"/>
</dbReference>
<dbReference type="GO" id="GO:0005886">
    <property type="term" value="C:plasma membrane"/>
    <property type="evidence" value="ECO:0007669"/>
    <property type="project" value="UniProtKB-SubCell"/>
</dbReference>
<gene>
    <name evidence="7" type="ORF">DJ017_06470</name>
</gene>
<dbReference type="PROSITE" id="PS50895">
    <property type="entry name" value="SURF1"/>
    <property type="match status" value="1"/>
</dbReference>
<evidence type="ECO:0000256" key="1">
    <source>
        <dbReference type="ARBA" id="ARBA00004370"/>
    </source>
</evidence>
<keyword evidence="3 6" id="KW-0812">Transmembrane</keyword>